<comment type="caution">
    <text evidence="1">The sequence shown here is derived from an EMBL/GenBank/DDBJ whole genome shotgun (WGS) entry which is preliminary data.</text>
</comment>
<protein>
    <recommendedName>
        <fullName evidence="3">DnaA N-terminal domain-containing protein</fullName>
    </recommendedName>
</protein>
<dbReference type="EMBL" id="SGJB01000004">
    <property type="protein sequence ID" value="TQQ85067.1"/>
    <property type="molecule type" value="Genomic_DNA"/>
</dbReference>
<sequence>MDIENIIKDAISSMSEDIQAISEGIDKIKFSKDTLYIIVKNEDIKNRVNDVYIYIIKKYLSAVINGAENINIVFISRDEIIDIGIKSLEKSDLTNLKEQTVEVRPPKPEIEEEKEELNADIQNIDVMDIWKVMLGRIQELISPAVYQSMFRESYQSGYDSGVVYVTVKDLRTAQIMETQYRRFLKEVSYELFGLRLSFRFIIDEKEKESKEDDKVYPVNIDDINSFLRYLKSIENR</sequence>
<dbReference type="RefSeq" id="WP_142535424.1">
    <property type="nucleotide sequence ID" value="NZ_SGJB01000004.1"/>
</dbReference>
<accession>A0A544QWK4</accession>
<keyword evidence="2" id="KW-1185">Reference proteome</keyword>
<evidence type="ECO:0008006" key="3">
    <source>
        <dbReference type="Google" id="ProtNLM"/>
    </source>
</evidence>
<dbReference type="AlphaFoldDB" id="A0A544QWK4"/>
<reference evidence="1 2" key="1">
    <citation type="submission" date="2019-02" db="EMBL/GenBank/DDBJ databases">
        <title>Peptostreptococcaceae bacterium ZHW00191 nov., a new bacterium isolated from the human gut.</title>
        <authorList>
            <person name="Zhou H.-W."/>
            <person name="Chen X.-J."/>
        </authorList>
    </citation>
    <scope>NUCLEOTIDE SEQUENCE [LARGE SCALE GENOMIC DNA]</scope>
    <source>
        <strain evidence="1 2">ZHW00191</strain>
    </source>
</reference>
<evidence type="ECO:0000313" key="2">
    <source>
        <dbReference type="Proteomes" id="UP000317863"/>
    </source>
</evidence>
<dbReference type="Gene3D" id="3.30.300.180">
    <property type="match status" value="1"/>
</dbReference>
<proteinExistence type="predicted"/>
<dbReference type="InterPro" id="IPR038454">
    <property type="entry name" value="DnaA_N_sf"/>
</dbReference>
<organism evidence="1 2">
    <name type="scientific">Peptacetobacter hominis</name>
    <dbReference type="NCBI Taxonomy" id="2743610"/>
    <lineage>
        <taxon>Bacteria</taxon>
        <taxon>Bacillati</taxon>
        <taxon>Bacillota</taxon>
        <taxon>Clostridia</taxon>
        <taxon>Peptostreptococcales</taxon>
        <taxon>Peptostreptococcaceae</taxon>
        <taxon>Peptacetobacter</taxon>
    </lineage>
</organism>
<name>A0A544QWK4_9FIRM</name>
<evidence type="ECO:0000313" key="1">
    <source>
        <dbReference type="EMBL" id="TQQ85067.1"/>
    </source>
</evidence>
<dbReference type="Proteomes" id="UP000317863">
    <property type="component" value="Unassembled WGS sequence"/>
</dbReference>
<dbReference type="OrthoDB" id="9991371at2"/>
<gene>
    <name evidence="1" type="ORF">EXD82_02940</name>
</gene>